<feature type="domain" description="TNase-like" evidence="7">
    <location>
        <begin position="58"/>
        <end position="190"/>
    </location>
</feature>
<dbReference type="SMART" id="SM00318">
    <property type="entry name" value="SNc"/>
    <property type="match status" value="1"/>
</dbReference>
<dbReference type="InterPro" id="IPR002071">
    <property type="entry name" value="Thermonucl_AS"/>
</dbReference>
<dbReference type="Proteomes" id="UP001634413">
    <property type="component" value="Unassembled WGS sequence"/>
</dbReference>
<keyword evidence="6" id="KW-0732">Signal</keyword>
<evidence type="ECO:0000256" key="2">
    <source>
        <dbReference type="ARBA" id="ARBA00022759"/>
    </source>
</evidence>
<dbReference type="Pfam" id="PF17802">
    <property type="entry name" value="SpaA"/>
    <property type="match status" value="1"/>
</dbReference>
<dbReference type="InterPro" id="IPR013783">
    <property type="entry name" value="Ig-like_fold"/>
</dbReference>
<dbReference type="PANTHER" id="PTHR12302:SF3">
    <property type="entry name" value="SERINE_THREONINE-PROTEIN KINASE 31"/>
    <property type="match status" value="1"/>
</dbReference>
<sequence>MKKNKKNERMLKLLACCLIAGSVFPVNVLADYENPTKLEEKAEVKEQNDKDIKLKAVNLVKVKVLRVVDGDTFKCMIDGKEQTVRLIGVDTPESVNPNKEKNTVEGKIASKYTKSYLENRDVELEYDIQKTDKYGRVLAYVWNGDTLFNFKIIRDGIAKPMTIAPNVKYSKIIRNLEKKAVENNKGFFNKDYNEKDILDKITAERTKEELLEKDSETSKTTLEYDFSTTKYNSDNSVEFKVYNKNNNEFLKDFVFTIREKDKEDIIAEEKSDDNGNVKFTKLDPKKEYEISLKSVTDGYKNQENKIAVQFPTISDTQEDTNKGFEATLNVVIKDSDGKLIGHMTKSSPDGSDIVIDCNEPITLENGKYTIVKSTTPTGVTLDKEKNKINVSFEKDNNIIEIFLTVKEVKNDNVKEDDKTSNNENTRVKPRVTIEDTKKESQKHEKEIPGIYVKNEYKNKPIIINQGQKIKWDSIFGCNDNYSIIGGKFYNIDVNKVGKYKNISGEVYWKNNTTNVSGKTPINDFTVEVVASDRTSPDVANEKNKDADNSKTGNSPQTGEKSNKNLLISMFSISLASLLGYLYVEREKIKKLLKSLKVK</sequence>
<dbReference type="PROSITE" id="PS50830">
    <property type="entry name" value="TNASE_3"/>
    <property type="match status" value="1"/>
</dbReference>
<evidence type="ECO:0000256" key="4">
    <source>
        <dbReference type="SAM" id="MobiDB-lite"/>
    </source>
</evidence>
<dbReference type="NCBIfam" id="TIGR01167">
    <property type="entry name" value="LPXTG_anchor"/>
    <property type="match status" value="1"/>
</dbReference>
<dbReference type="Gene3D" id="2.40.50.90">
    <property type="match status" value="1"/>
</dbReference>
<keyword evidence="5" id="KW-0472">Membrane</keyword>
<accession>A0ABW9KF28</accession>
<feature type="region of interest" description="Disordered" evidence="4">
    <location>
        <begin position="532"/>
        <end position="560"/>
    </location>
</feature>
<protein>
    <submittedName>
        <fullName evidence="8">Thermonuclease family protein</fullName>
    </submittedName>
</protein>
<keyword evidence="2" id="KW-0255">Endonuclease</keyword>
<feature type="compositionally biased region" description="Polar residues" evidence="4">
    <location>
        <begin position="549"/>
        <end position="560"/>
    </location>
</feature>
<keyword evidence="5" id="KW-0812">Transmembrane</keyword>
<dbReference type="PROSITE" id="PS01284">
    <property type="entry name" value="TNASE_2"/>
    <property type="match status" value="1"/>
</dbReference>
<evidence type="ECO:0000256" key="1">
    <source>
        <dbReference type="ARBA" id="ARBA00022722"/>
    </source>
</evidence>
<evidence type="ECO:0000313" key="9">
    <source>
        <dbReference type="Proteomes" id="UP001634413"/>
    </source>
</evidence>
<dbReference type="Pfam" id="PF00565">
    <property type="entry name" value="SNase"/>
    <property type="match status" value="1"/>
</dbReference>
<gene>
    <name evidence="8" type="ORF">ABDJ34_07900</name>
</gene>
<organism evidence="8 9">
    <name type="scientific">Finegoldia dalianensis</name>
    <dbReference type="NCBI Taxonomy" id="3145239"/>
    <lineage>
        <taxon>Bacteria</taxon>
        <taxon>Bacillati</taxon>
        <taxon>Bacillota</taxon>
        <taxon>Tissierellia</taxon>
        <taxon>Tissierellales</taxon>
        <taxon>Peptoniphilaceae</taxon>
        <taxon>Finegoldia</taxon>
    </lineage>
</organism>
<evidence type="ECO:0000256" key="5">
    <source>
        <dbReference type="SAM" id="Phobius"/>
    </source>
</evidence>
<proteinExistence type="predicted"/>
<reference evidence="8 9" key="1">
    <citation type="journal article" date="2024" name="Anaerobe">
        <title>The identification of Finegoldia dalianensis sp. nov., isolated from the pus of a patient with skin abscess and genomic analysis of the strains belonging to Finegoldia genus.</title>
        <authorList>
            <person name="Li Y."/>
            <person name="Wang Y."/>
            <person name="Xiao D."/>
            <person name="Wang J."/>
            <person name="Jin D."/>
        </authorList>
    </citation>
    <scope>NUCLEOTIDE SEQUENCE [LARGE SCALE GENOMIC DNA]</scope>
    <source>
        <strain evidence="8 9">LY240594</strain>
    </source>
</reference>
<dbReference type="RefSeq" id="WP_412701968.1">
    <property type="nucleotide sequence ID" value="NZ_JBDLBQ010000007.1"/>
</dbReference>
<dbReference type="InterPro" id="IPR016071">
    <property type="entry name" value="Staphylococal_nuclease_OB-fold"/>
</dbReference>
<evidence type="ECO:0000256" key="3">
    <source>
        <dbReference type="ARBA" id="ARBA00022801"/>
    </source>
</evidence>
<comment type="caution">
    <text evidence="8">The sequence shown here is derived from an EMBL/GenBank/DDBJ whole genome shotgun (WGS) entry which is preliminary data.</text>
</comment>
<feature type="transmembrane region" description="Helical" evidence="5">
    <location>
        <begin position="565"/>
        <end position="583"/>
    </location>
</feature>
<keyword evidence="5" id="KW-1133">Transmembrane helix</keyword>
<feature type="chain" id="PRO_5045617421" evidence="6">
    <location>
        <begin position="31"/>
        <end position="598"/>
    </location>
</feature>
<dbReference type="InterPro" id="IPR035437">
    <property type="entry name" value="SNase_OB-fold_sf"/>
</dbReference>
<dbReference type="EMBL" id="JBDLBQ010000007">
    <property type="protein sequence ID" value="MFN2102821.1"/>
    <property type="molecule type" value="Genomic_DNA"/>
</dbReference>
<dbReference type="SUPFAM" id="SSF50199">
    <property type="entry name" value="Staphylococcal nuclease"/>
    <property type="match status" value="1"/>
</dbReference>
<dbReference type="InterPro" id="IPR041033">
    <property type="entry name" value="SpaA_PFL_dom_1"/>
</dbReference>
<keyword evidence="9" id="KW-1185">Reference proteome</keyword>
<evidence type="ECO:0000313" key="8">
    <source>
        <dbReference type="EMBL" id="MFN2102821.1"/>
    </source>
</evidence>
<keyword evidence="3" id="KW-0378">Hydrolase</keyword>
<feature type="compositionally biased region" description="Basic and acidic residues" evidence="4">
    <location>
        <begin position="539"/>
        <end position="548"/>
    </location>
</feature>
<feature type="signal peptide" evidence="6">
    <location>
        <begin position="1"/>
        <end position="30"/>
    </location>
</feature>
<name>A0ABW9KF28_9FIRM</name>
<evidence type="ECO:0000259" key="7">
    <source>
        <dbReference type="PROSITE" id="PS50830"/>
    </source>
</evidence>
<dbReference type="Gene3D" id="2.60.40.10">
    <property type="entry name" value="Immunoglobulins"/>
    <property type="match status" value="1"/>
</dbReference>
<dbReference type="PANTHER" id="PTHR12302">
    <property type="entry name" value="EBNA2 BINDING PROTEIN P100"/>
    <property type="match status" value="1"/>
</dbReference>
<keyword evidence="1" id="KW-0540">Nuclease</keyword>
<evidence type="ECO:0000256" key="6">
    <source>
        <dbReference type="SAM" id="SignalP"/>
    </source>
</evidence>